<dbReference type="PANTHER" id="PTHR36694">
    <property type="entry name" value="PASIFLORA 1, ISOFORM A-RELATED"/>
    <property type="match status" value="1"/>
</dbReference>
<keyword evidence="2" id="KW-0472">Membrane</keyword>
<keyword evidence="2" id="KW-1133">Transmembrane helix</keyword>
<keyword evidence="2" id="KW-0812">Transmembrane</keyword>
<name>A0A0V1C273_TRISP</name>
<dbReference type="Proteomes" id="UP000054776">
    <property type="component" value="Unassembled WGS sequence"/>
</dbReference>
<dbReference type="EMBL" id="JYDH01000002">
    <property type="protein sequence ID" value="KRY43148.1"/>
    <property type="molecule type" value="Genomic_DNA"/>
</dbReference>
<sequence length="867" mass="99106">LHTVNMVGMNPCYCWNLKDGCITVGIWTLVFSFTQIGLFSWQTSTLNGCKHLLYYVLNSCQFYCPCVRSGDIYATQRLIQEYLLRRGLLSSCALLAVICSIIQLAIFSWQSYVIKWERDKTANRRLPFYGTQSSYDFRYYGPDYSSFYKSDFTPMYSLSQVAIFGWQTWIIRLLKDKASNERYTPNLGAWRPEGEKWKGYFELAWMTDEERRYFGSFNFQFVPHFLRFVCHSNFVLDLCFLSSIWLSIAHLWHPYSNTYLYYVNCEINIQLFAELEAPRMAMVSVCGIFDTLLSGLLYYLVGFVLYFQGVDNYWLILTIIEWFSVMINLYALLCVIVQYRRILRNYDEYSEEQKVPVVVWDDQNQKGNFTETKLGPEAYWNKTFEEEPKPAVKSNVSAKGPSQFIGTQFGQKQMPYHAQTTSALDDPGHVLERYTTEPGIKANDRYDARSFTALNVATDEVELPAKENRSENDVFTPSVPIAKRQTEDEILRSKSVDALTAQLEERDRRSVPHSKSKESITTRHRHRSHSHHRGDRRGDYYSDEETDIARSVAGSRSRISETDTGYSCSDGSRRSRHRRRHHSHDESERGHHHRHRRHRRPRDVKRDDRERSHSNNNNNNNNVSNANNRQSSTNSSPAAVQAGLIGMPLPTYSPYEMGAVRLDPNYGLSQMLPSYALNPAFNQANLLQAVNPSYSPVGGIQVLPTGLPHNSSIGATNAHITKPIPGQTGSQPQKFQINSEIFISYNNDPANQASRPSSRQQVIQLQPVVGAASLGSKQHSPGVDFNETMEPRNSSAAGSVDSKSTGATAIFEESREVIHQVPQVTVDKDIYTPENHGDTAIRFMHAILQNESAKTERFNLPLNDFLV</sequence>
<feature type="region of interest" description="Disordered" evidence="1">
    <location>
        <begin position="502"/>
        <end position="638"/>
    </location>
</feature>
<evidence type="ECO:0000256" key="1">
    <source>
        <dbReference type="SAM" id="MobiDB-lite"/>
    </source>
</evidence>
<feature type="compositionally biased region" description="Basic residues" evidence="1">
    <location>
        <begin position="590"/>
        <end position="603"/>
    </location>
</feature>
<feature type="transmembrane region" description="Helical" evidence="2">
    <location>
        <begin position="87"/>
        <end position="109"/>
    </location>
</feature>
<feature type="compositionally biased region" description="Basic residues" evidence="1">
    <location>
        <begin position="522"/>
        <end position="535"/>
    </location>
</feature>
<feature type="non-terminal residue" evidence="3">
    <location>
        <position position="1"/>
    </location>
</feature>
<dbReference type="PANTHER" id="PTHR36694:SF11">
    <property type="entry name" value="LP21121P-RELATED"/>
    <property type="match status" value="1"/>
</dbReference>
<protein>
    <submittedName>
        <fullName evidence="3">Uncharacterized protein</fullName>
    </submittedName>
</protein>
<feature type="compositionally biased region" description="Basic and acidic residues" evidence="1">
    <location>
        <begin position="503"/>
        <end position="521"/>
    </location>
</feature>
<feature type="compositionally biased region" description="Low complexity" evidence="1">
    <location>
        <begin position="614"/>
        <end position="632"/>
    </location>
</feature>
<dbReference type="AlphaFoldDB" id="A0A0V1C273"/>
<dbReference type="OrthoDB" id="5873673at2759"/>
<comment type="caution">
    <text evidence="3">The sequence shown here is derived from an EMBL/GenBank/DDBJ whole genome shotgun (WGS) entry which is preliminary data.</text>
</comment>
<keyword evidence="4" id="KW-1185">Reference proteome</keyword>
<feature type="transmembrane region" description="Helical" evidence="2">
    <location>
        <begin position="234"/>
        <end position="253"/>
    </location>
</feature>
<feature type="compositionally biased region" description="Basic and acidic residues" evidence="1">
    <location>
        <begin position="604"/>
        <end position="613"/>
    </location>
</feature>
<feature type="transmembrane region" description="Helical" evidence="2">
    <location>
        <begin position="313"/>
        <end position="337"/>
    </location>
</feature>
<evidence type="ECO:0000313" key="4">
    <source>
        <dbReference type="Proteomes" id="UP000054776"/>
    </source>
</evidence>
<evidence type="ECO:0000313" key="3">
    <source>
        <dbReference type="EMBL" id="KRY43148.1"/>
    </source>
</evidence>
<feature type="transmembrane region" description="Helical" evidence="2">
    <location>
        <begin position="155"/>
        <end position="174"/>
    </location>
</feature>
<accession>A0A0V1C273</accession>
<organism evidence="3 4">
    <name type="scientific">Trichinella spiralis</name>
    <name type="common">Trichina worm</name>
    <dbReference type="NCBI Taxonomy" id="6334"/>
    <lineage>
        <taxon>Eukaryota</taxon>
        <taxon>Metazoa</taxon>
        <taxon>Ecdysozoa</taxon>
        <taxon>Nematoda</taxon>
        <taxon>Enoplea</taxon>
        <taxon>Dorylaimia</taxon>
        <taxon>Trichinellida</taxon>
        <taxon>Trichinellidae</taxon>
        <taxon>Trichinella</taxon>
    </lineage>
</organism>
<evidence type="ECO:0000256" key="2">
    <source>
        <dbReference type="SAM" id="Phobius"/>
    </source>
</evidence>
<gene>
    <name evidence="3" type="ORF">T01_4167</name>
</gene>
<proteinExistence type="predicted"/>
<feature type="transmembrane region" description="Helical" evidence="2">
    <location>
        <begin position="287"/>
        <end position="307"/>
    </location>
</feature>
<reference evidence="3 4" key="1">
    <citation type="submission" date="2015-01" db="EMBL/GenBank/DDBJ databases">
        <title>Evolution of Trichinella species and genotypes.</title>
        <authorList>
            <person name="Korhonen P.K."/>
            <person name="Edoardo P."/>
            <person name="Giuseppe L.R."/>
            <person name="Gasser R.B."/>
        </authorList>
    </citation>
    <scope>NUCLEOTIDE SEQUENCE [LARGE SCALE GENOMIC DNA]</scope>
    <source>
        <strain evidence="3">ISS3</strain>
    </source>
</reference>